<evidence type="ECO:0000256" key="1">
    <source>
        <dbReference type="SAM" id="Coils"/>
    </source>
</evidence>
<keyword evidence="1" id="KW-0175">Coiled coil</keyword>
<dbReference type="Proteomes" id="UP001597061">
    <property type="component" value="Unassembled WGS sequence"/>
</dbReference>
<feature type="transmembrane region" description="Helical" evidence="2">
    <location>
        <begin position="6"/>
        <end position="25"/>
    </location>
</feature>
<dbReference type="RefSeq" id="WP_379924636.1">
    <property type="nucleotide sequence ID" value="NZ_JBHTJI010000001.1"/>
</dbReference>
<evidence type="ECO:0000256" key="2">
    <source>
        <dbReference type="SAM" id="Phobius"/>
    </source>
</evidence>
<proteinExistence type="predicted"/>
<keyword evidence="2" id="KW-0472">Membrane</keyword>
<reference evidence="4" key="1">
    <citation type="journal article" date="2019" name="Int. J. Syst. Evol. Microbiol.">
        <title>The Global Catalogue of Microorganisms (GCM) 10K type strain sequencing project: providing services to taxonomists for standard genome sequencing and annotation.</title>
        <authorList>
            <consortium name="The Broad Institute Genomics Platform"/>
            <consortium name="The Broad Institute Genome Sequencing Center for Infectious Disease"/>
            <person name="Wu L."/>
            <person name="Ma J."/>
        </authorList>
    </citation>
    <scope>NUCLEOTIDE SEQUENCE [LARGE SCALE GENOMIC DNA]</scope>
    <source>
        <strain evidence="4">CCUG 62414</strain>
    </source>
</reference>
<comment type="caution">
    <text evidence="3">The sequence shown here is derived from an EMBL/GenBank/DDBJ whole genome shotgun (WGS) entry which is preliminary data.</text>
</comment>
<protein>
    <submittedName>
        <fullName evidence="3">Uncharacterized protein</fullName>
    </submittedName>
</protein>
<evidence type="ECO:0000313" key="4">
    <source>
        <dbReference type="Proteomes" id="UP001597061"/>
    </source>
</evidence>
<gene>
    <name evidence="3" type="ORF">ACFQ1R_03060</name>
</gene>
<keyword evidence="2" id="KW-1133">Transmembrane helix</keyword>
<name>A0ABW3JEZ9_9FLAO</name>
<sequence length="93" mass="11095">MNWLLYTILIMFILVLIIVVISQIIQQVNHKKKINELQNSFLNLQKKQKLLSKKVVLISNFKKYYNNSVEELFDEIINLQKIFLKIITSKKTD</sequence>
<accession>A0ABW3JEZ9</accession>
<keyword evidence="4" id="KW-1185">Reference proteome</keyword>
<evidence type="ECO:0000313" key="3">
    <source>
        <dbReference type="EMBL" id="MFD0989062.1"/>
    </source>
</evidence>
<feature type="coiled-coil region" evidence="1">
    <location>
        <begin position="27"/>
        <end position="54"/>
    </location>
</feature>
<organism evidence="3 4">
    <name type="scientific">Mariniflexile jejuense</name>
    <dbReference type="NCBI Taxonomy" id="1173582"/>
    <lineage>
        <taxon>Bacteria</taxon>
        <taxon>Pseudomonadati</taxon>
        <taxon>Bacteroidota</taxon>
        <taxon>Flavobacteriia</taxon>
        <taxon>Flavobacteriales</taxon>
        <taxon>Flavobacteriaceae</taxon>
        <taxon>Mariniflexile</taxon>
    </lineage>
</organism>
<dbReference type="EMBL" id="JBHTJI010000001">
    <property type="protein sequence ID" value="MFD0989062.1"/>
    <property type="molecule type" value="Genomic_DNA"/>
</dbReference>
<keyword evidence="2" id="KW-0812">Transmembrane</keyword>